<dbReference type="EMBL" id="GL380027">
    <property type="protein sequence ID" value="EGT43300.1"/>
    <property type="molecule type" value="Genomic_DNA"/>
</dbReference>
<dbReference type="AlphaFoldDB" id="G0P2K4"/>
<organism evidence="3">
    <name type="scientific">Caenorhabditis brenneri</name>
    <name type="common">Nematode worm</name>
    <dbReference type="NCBI Taxonomy" id="135651"/>
    <lineage>
        <taxon>Eukaryota</taxon>
        <taxon>Metazoa</taxon>
        <taxon>Ecdysozoa</taxon>
        <taxon>Nematoda</taxon>
        <taxon>Chromadorea</taxon>
        <taxon>Rhabditida</taxon>
        <taxon>Rhabditina</taxon>
        <taxon>Rhabditomorpha</taxon>
        <taxon>Rhabditoidea</taxon>
        <taxon>Rhabditidae</taxon>
        <taxon>Peloderinae</taxon>
        <taxon>Caenorhabditis</taxon>
    </lineage>
</organism>
<keyword evidence="3" id="KW-1185">Reference proteome</keyword>
<dbReference type="HOGENOM" id="CLU_2374615_0_0_1"/>
<name>G0P2K4_CAEBE</name>
<feature type="region of interest" description="Disordered" evidence="1">
    <location>
        <begin position="1"/>
        <end position="33"/>
    </location>
</feature>
<dbReference type="InParanoid" id="G0P2K4"/>
<evidence type="ECO:0000256" key="1">
    <source>
        <dbReference type="SAM" id="MobiDB-lite"/>
    </source>
</evidence>
<gene>
    <name evidence="2" type="ORF">CAEBREN_17189</name>
</gene>
<evidence type="ECO:0000313" key="2">
    <source>
        <dbReference type="EMBL" id="EGT43300.1"/>
    </source>
</evidence>
<protein>
    <submittedName>
        <fullName evidence="2">Uncharacterized protein</fullName>
    </submittedName>
</protein>
<dbReference type="Proteomes" id="UP000008068">
    <property type="component" value="Unassembled WGS sequence"/>
</dbReference>
<proteinExistence type="predicted"/>
<accession>G0P2K4</accession>
<feature type="compositionally biased region" description="Low complexity" evidence="1">
    <location>
        <begin position="9"/>
        <end position="19"/>
    </location>
</feature>
<reference evidence="3" key="1">
    <citation type="submission" date="2011-07" db="EMBL/GenBank/DDBJ databases">
        <authorList>
            <consortium name="Caenorhabditis brenneri Sequencing and Analysis Consortium"/>
            <person name="Wilson R.K."/>
        </authorList>
    </citation>
    <scope>NUCLEOTIDE SEQUENCE [LARGE SCALE GENOMIC DNA]</scope>
    <source>
        <strain evidence="3">PB2801</strain>
    </source>
</reference>
<evidence type="ECO:0000313" key="3">
    <source>
        <dbReference type="Proteomes" id="UP000008068"/>
    </source>
</evidence>
<sequence>MTPSPPEVPEASAEALPEPTVEENAQEAQPPVSRKQVLLQKFISIMETASPQSKMRCKIILAEAVAFVSDPTNASASAAELCDAIRKKLREVDGR</sequence>